<dbReference type="Pfam" id="PF02378">
    <property type="entry name" value="PTS_EIIC"/>
    <property type="match status" value="1"/>
</dbReference>
<feature type="transmembrane region" description="Helical" evidence="12">
    <location>
        <begin position="266"/>
        <end position="282"/>
    </location>
</feature>
<name>A0A081P9J7_9BACL</name>
<dbReference type="PROSITE" id="PS51103">
    <property type="entry name" value="PTS_EIIC_TYPE_1"/>
    <property type="match status" value="1"/>
</dbReference>
<sequence>MNWMGNLQQLGRSLMMPTITLPVAAILLRLGTLPWDRIHMPRVGEILLLCGTTIFTYLPLIFAVGVALGLTESAGIAGMSALIGHYMFSEATQRYLGDSFQLGVPGGILIGLLAAVIYHRVKHIQLPESIQFFGGPRMVPLLMGLAIFLLILLMIQVGPVLETGMEKLTNFILGLGGFGAFLYGIIHRLLVPSGLHHVFNNFFWFQLGAYNDAEGKPVFGDLPRYFAGDPTAGVYMAGLYPIMMFALPAIALAIIQEAREDLKPKIRTTFLTAAFACFLTGVTEPIEFAFLFVAPYLFFVHAILSGLAMWIAYVLDIHHGFSYSAGAIDYLINLHLSTRGLLLIPIGLAYGIVYYVLFRWAIRRFRIPTPGREEGSQLEEWAGDIPYRSPLILQALGGKENIKSIEACITRLRLTLVNDRQMDVSALRLLGAAGVIRLGGGNVQVVFGTYSELIREEMIKSMRKDIQQVLFSSPMQGRMIPLEEVPDKIFAGKLVGNGVAFFPDKGELVSPVAGKIIHVYPTLHALGIETEQGLQVLLHIGIDTAGLQGKYFTAYVKEGDVVEPGQLLVRFNLQKVKKNCKSLATPMLITNVDMVRSWSFAPYKAVKKGQASVMSVMLKNTATTGVTGGGNAYG</sequence>
<evidence type="ECO:0000259" key="13">
    <source>
        <dbReference type="PROSITE" id="PS51093"/>
    </source>
</evidence>
<feature type="active site" description="Phosphocysteine intermediate; for EIIB activity" evidence="11">
    <location>
        <position position="408"/>
    </location>
</feature>
<dbReference type="InterPro" id="IPR013013">
    <property type="entry name" value="PTS_EIIC_1"/>
</dbReference>
<feature type="transmembrane region" description="Helical" evidence="12">
    <location>
        <begin position="342"/>
        <end position="362"/>
    </location>
</feature>
<keyword evidence="2" id="KW-0813">Transport</keyword>
<dbReference type="GO" id="GO:0090563">
    <property type="term" value="F:protein-phosphocysteine-sugar phosphotransferase activity"/>
    <property type="evidence" value="ECO:0007669"/>
    <property type="project" value="TreeGrafter"/>
</dbReference>
<dbReference type="FunFam" id="2.70.70.10:FF:000001">
    <property type="entry name" value="PTS system glucose-specific IIA component"/>
    <property type="match status" value="1"/>
</dbReference>
<dbReference type="RefSeq" id="WP_036677652.1">
    <property type="nucleotide sequence ID" value="NZ_FYEP01000025.1"/>
</dbReference>
<dbReference type="Proteomes" id="UP000028123">
    <property type="component" value="Unassembled WGS sequence"/>
</dbReference>
<evidence type="ECO:0000313" key="17">
    <source>
        <dbReference type="Proteomes" id="UP000028123"/>
    </source>
</evidence>
<dbReference type="Pfam" id="PF00367">
    <property type="entry name" value="PTS_EIIB"/>
    <property type="match status" value="1"/>
</dbReference>
<dbReference type="InterPro" id="IPR003352">
    <property type="entry name" value="PTS_EIIC"/>
</dbReference>
<evidence type="ECO:0000313" key="16">
    <source>
        <dbReference type="EMBL" id="KEQ27370.1"/>
    </source>
</evidence>
<keyword evidence="7 12" id="KW-0812">Transmembrane</keyword>
<gene>
    <name evidence="16" type="ORF">ET33_26265</name>
</gene>
<dbReference type="Pfam" id="PF00358">
    <property type="entry name" value="PTS_EIIA_1"/>
    <property type="match status" value="1"/>
</dbReference>
<evidence type="ECO:0000256" key="11">
    <source>
        <dbReference type="PROSITE-ProRule" id="PRU00421"/>
    </source>
</evidence>
<evidence type="ECO:0000256" key="12">
    <source>
        <dbReference type="SAM" id="Phobius"/>
    </source>
</evidence>
<evidence type="ECO:0000256" key="6">
    <source>
        <dbReference type="ARBA" id="ARBA00022683"/>
    </source>
</evidence>
<keyword evidence="6" id="KW-0598">Phosphotransferase system</keyword>
<feature type="domain" description="PTS EIIA type-1" evidence="13">
    <location>
        <begin position="487"/>
        <end position="591"/>
    </location>
</feature>
<feature type="domain" description="PTS EIIB type-1" evidence="14">
    <location>
        <begin position="386"/>
        <end position="468"/>
    </location>
</feature>
<reference evidence="16 17" key="1">
    <citation type="submission" date="2014-06" db="EMBL/GenBank/DDBJ databases">
        <title>Draft genome sequence of Paenibacillus sp. MSt1.</title>
        <authorList>
            <person name="Aw Y.K."/>
            <person name="Ong K.S."/>
            <person name="Gan H.M."/>
            <person name="Lee S.M."/>
        </authorList>
    </citation>
    <scope>NUCLEOTIDE SEQUENCE [LARGE SCALE GENOMIC DNA]</scope>
    <source>
        <strain evidence="16 17">MSt1</strain>
    </source>
</reference>
<comment type="caution">
    <text evidence="16">The sequence shown here is derived from an EMBL/GenBank/DDBJ whole genome shotgun (WGS) entry which is preliminary data.</text>
</comment>
<dbReference type="Gene3D" id="2.70.70.10">
    <property type="entry name" value="Glucose Permease (Domain IIA)"/>
    <property type="match status" value="1"/>
</dbReference>
<dbReference type="PANTHER" id="PTHR30009:SF20">
    <property type="entry name" value="PTS SYSTEM GLUCOSE-SPECIFIC EIICB COMPONENT-RELATED"/>
    <property type="match status" value="1"/>
</dbReference>
<dbReference type="GO" id="GO:0008982">
    <property type="term" value="F:protein-N(PI)-phosphohistidine-sugar phosphotransferase activity"/>
    <property type="evidence" value="ECO:0007669"/>
    <property type="project" value="InterPro"/>
</dbReference>
<evidence type="ECO:0000256" key="8">
    <source>
        <dbReference type="ARBA" id="ARBA00022777"/>
    </source>
</evidence>
<dbReference type="PROSITE" id="PS51098">
    <property type="entry name" value="PTS_EIIB_TYPE_1"/>
    <property type="match status" value="1"/>
</dbReference>
<feature type="domain" description="PTS EIIC type-1" evidence="15">
    <location>
        <begin position="1"/>
        <end position="374"/>
    </location>
</feature>
<keyword evidence="17" id="KW-1185">Reference proteome</keyword>
<dbReference type="PROSITE" id="PS51093">
    <property type="entry name" value="PTS_EIIA_TYPE_1"/>
    <property type="match status" value="1"/>
</dbReference>
<evidence type="ECO:0000256" key="1">
    <source>
        <dbReference type="ARBA" id="ARBA00004651"/>
    </source>
</evidence>
<dbReference type="EMBL" id="JNVM01000004">
    <property type="protein sequence ID" value="KEQ27370.1"/>
    <property type="molecule type" value="Genomic_DNA"/>
</dbReference>
<dbReference type="Gene3D" id="3.30.1360.60">
    <property type="entry name" value="Glucose permease domain IIB"/>
    <property type="match status" value="1"/>
</dbReference>
<protein>
    <submittedName>
        <fullName evidence="16">PTS glucose transporter subunit IIA</fullName>
    </submittedName>
</protein>
<evidence type="ECO:0000256" key="4">
    <source>
        <dbReference type="ARBA" id="ARBA00022597"/>
    </source>
</evidence>
<dbReference type="PROSITE" id="PS00371">
    <property type="entry name" value="PTS_EIIA_TYPE_1_HIS"/>
    <property type="match status" value="1"/>
</dbReference>
<dbReference type="InterPro" id="IPR001127">
    <property type="entry name" value="PTS_EIIA_1_perm"/>
</dbReference>
<dbReference type="PANTHER" id="PTHR30009">
    <property type="entry name" value="CYTOCHROME C-TYPE SYNTHESIS PROTEIN AND PTS TRANSMEMBRANE COMPONENT"/>
    <property type="match status" value="1"/>
</dbReference>
<dbReference type="InterPro" id="IPR018113">
    <property type="entry name" value="PTrfase_EIIB_Cys"/>
</dbReference>
<feature type="transmembrane region" description="Helical" evidence="12">
    <location>
        <begin position="100"/>
        <end position="118"/>
    </location>
</feature>
<dbReference type="InterPro" id="IPR050429">
    <property type="entry name" value="PTS_Glucose_EIICBA"/>
</dbReference>
<dbReference type="InterPro" id="IPR036878">
    <property type="entry name" value="Glu_permease_IIB"/>
</dbReference>
<dbReference type="SUPFAM" id="SSF51261">
    <property type="entry name" value="Duplicated hybrid motif"/>
    <property type="match status" value="1"/>
</dbReference>
<proteinExistence type="predicted"/>
<organism evidence="16 17">
    <name type="scientific">Paenibacillus tyrfis</name>
    <dbReference type="NCBI Taxonomy" id="1501230"/>
    <lineage>
        <taxon>Bacteria</taxon>
        <taxon>Bacillati</taxon>
        <taxon>Bacillota</taxon>
        <taxon>Bacilli</taxon>
        <taxon>Bacillales</taxon>
        <taxon>Paenibacillaceae</taxon>
        <taxon>Paenibacillus</taxon>
    </lineage>
</organism>
<evidence type="ECO:0000256" key="9">
    <source>
        <dbReference type="ARBA" id="ARBA00022989"/>
    </source>
</evidence>
<dbReference type="eggNOG" id="COG2190">
    <property type="taxonomic scope" value="Bacteria"/>
</dbReference>
<keyword evidence="4 16" id="KW-0762">Sugar transport</keyword>
<keyword evidence="9 12" id="KW-1133">Transmembrane helix</keyword>
<dbReference type="NCBIfam" id="TIGR00830">
    <property type="entry name" value="PTBA"/>
    <property type="match status" value="1"/>
</dbReference>
<dbReference type="GO" id="GO:0016301">
    <property type="term" value="F:kinase activity"/>
    <property type="evidence" value="ECO:0007669"/>
    <property type="project" value="UniProtKB-KW"/>
</dbReference>
<dbReference type="GO" id="GO:0005886">
    <property type="term" value="C:plasma membrane"/>
    <property type="evidence" value="ECO:0007669"/>
    <property type="project" value="UniProtKB-SubCell"/>
</dbReference>
<dbReference type="AlphaFoldDB" id="A0A081P9J7"/>
<evidence type="ECO:0000256" key="3">
    <source>
        <dbReference type="ARBA" id="ARBA00022475"/>
    </source>
</evidence>
<dbReference type="NCBIfam" id="TIGR00826">
    <property type="entry name" value="EIIB_glc"/>
    <property type="match status" value="1"/>
</dbReference>
<feature type="transmembrane region" description="Helical" evidence="12">
    <location>
        <begin position="168"/>
        <end position="186"/>
    </location>
</feature>
<evidence type="ECO:0000259" key="14">
    <source>
        <dbReference type="PROSITE" id="PS51098"/>
    </source>
</evidence>
<feature type="transmembrane region" description="Helical" evidence="12">
    <location>
        <begin position="43"/>
        <end position="62"/>
    </location>
</feature>
<dbReference type="SUPFAM" id="SSF55604">
    <property type="entry name" value="Glucose permease domain IIB"/>
    <property type="match status" value="1"/>
</dbReference>
<dbReference type="PROSITE" id="PS01035">
    <property type="entry name" value="PTS_EIIB_TYPE_1_CYS"/>
    <property type="match status" value="1"/>
</dbReference>
<keyword evidence="5" id="KW-0808">Transferase</keyword>
<dbReference type="OrthoDB" id="9764327at2"/>
<evidence type="ECO:0000256" key="7">
    <source>
        <dbReference type="ARBA" id="ARBA00022692"/>
    </source>
</evidence>
<dbReference type="GO" id="GO:0009401">
    <property type="term" value="P:phosphoenolpyruvate-dependent sugar phosphotransferase system"/>
    <property type="evidence" value="ECO:0007669"/>
    <property type="project" value="UniProtKB-KW"/>
</dbReference>
<dbReference type="CDD" id="cd00212">
    <property type="entry name" value="PTS_IIB_glc"/>
    <property type="match status" value="1"/>
</dbReference>
<keyword evidence="10 12" id="KW-0472">Membrane</keyword>
<dbReference type="eggNOG" id="COG1264">
    <property type="taxonomic scope" value="Bacteria"/>
</dbReference>
<evidence type="ECO:0000256" key="5">
    <source>
        <dbReference type="ARBA" id="ARBA00022679"/>
    </source>
</evidence>
<feature type="transmembrane region" description="Helical" evidence="12">
    <location>
        <begin position="232"/>
        <end position="254"/>
    </location>
</feature>
<comment type="subcellular location">
    <subcellularLocation>
        <location evidence="1">Cell membrane</location>
        <topology evidence="1">Multi-pass membrane protein</topology>
    </subcellularLocation>
</comment>
<evidence type="ECO:0000256" key="2">
    <source>
        <dbReference type="ARBA" id="ARBA00022448"/>
    </source>
</evidence>
<dbReference type="InterPro" id="IPR011055">
    <property type="entry name" value="Dup_hybrid_motif"/>
</dbReference>
<evidence type="ECO:0000256" key="10">
    <source>
        <dbReference type="ARBA" id="ARBA00023136"/>
    </source>
</evidence>
<feature type="transmembrane region" description="Helical" evidence="12">
    <location>
        <begin position="288"/>
        <end position="313"/>
    </location>
</feature>
<keyword evidence="8" id="KW-0418">Kinase</keyword>
<dbReference type="InterPro" id="IPR001996">
    <property type="entry name" value="PTS_IIB_1"/>
</dbReference>
<dbReference type="eggNOG" id="COG1263">
    <property type="taxonomic scope" value="Bacteria"/>
</dbReference>
<feature type="transmembrane region" description="Helical" evidence="12">
    <location>
        <begin position="138"/>
        <end position="161"/>
    </location>
</feature>
<keyword evidence="3" id="KW-1003">Cell membrane</keyword>
<feature type="transmembrane region" description="Helical" evidence="12">
    <location>
        <begin position="12"/>
        <end position="31"/>
    </location>
</feature>
<evidence type="ECO:0000259" key="15">
    <source>
        <dbReference type="PROSITE" id="PS51103"/>
    </source>
</evidence>
<accession>A0A081P9J7</accession>
<feature type="transmembrane region" description="Helical" evidence="12">
    <location>
        <begin position="68"/>
        <end position="88"/>
    </location>
</feature>